<feature type="region of interest" description="Disordered" evidence="1">
    <location>
        <begin position="56"/>
        <end position="77"/>
    </location>
</feature>
<proteinExistence type="predicted"/>
<gene>
    <name evidence="2" type="ORF">THAOC_09125</name>
</gene>
<protein>
    <submittedName>
        <fullName evidence="2">Uncharacterized protein</fullName>
    </submittedName>
</protein>
<name>K0SXC7_THAOC</name>
<accession>K0SXC7</accession>
<keyword evidence="3" id="KW-1185">Reference proteome</keyword>
<dbReference type="AlphaFoldDB" id="K0SXC7"/>
<evidence type="ECO:0000313" key="2">
    <source>
        <dbReference type="EMBL" id="EJK69599.1"/>
    </source>
</evidence>
<dbReference type="Proteomes" id="UP000266841">
    <property type="component" value="Unassembled WGS sequence"/>
</dbReference>
<comment type="caution">
    <text evidence="2">The sequence shown here is derived from an EMBL/GenBank/DDBJ whole genome shotgun (WGS) entry which is preliminary data.</text>
</comment>
<sequence length="95" mass="10436">MPSTGESRGTLIGERATFDRDKKWTGGDCVKSLVPTTGMAARAEKPPTIPLLKHSKYRSKSRTCRPTSKTRSEDRPVQTAKLASLITVLHEAALR</sequence>
<evidence type="ECO:0000313" key="3">
    <source>
        <dbReference type="Proteomes" id="UP000266841"/>
    </source>
</evidence>
<dbReference type="EMBL" id="AGNL01009838">
    <property type="protein sequence ID" value="EJK69599.1"/>
    <property type="molecule type" value="Genomic_DNA"/>
</dbReference>
<organism evidence="2 3">
    <name type="scientific">Thalassiosira oceanica</name>
    <name type="common">Marine diatom</name>
    <dbReference type="NCBI Taxonomy" id="159749"/>
    <lineage>
        <taxon>Eukaryota</taxon>
        <taxon>Sar</taxon>
        <taxon>Stramenopiles</taxon>
        <taxon>Ochrophyta</taxon>
        <taxon>Bacillariophyta</taxon>
        <taxon>Coscinodiscophyceae</taxon>
        <taxon>Thalassiosirophycidae</taxon>
        <taxon>Thalassiosirales</taxon>
        <taxon>Thalassiosiraceae</taxon>
        <taxon>Thalassiosira</taxon>
    </lineage>
</organism>
<reference evidence="2 3" key="1">
    <citation type="journal article" date="2012" name="Genome Biol.">
        <title>Genome and low-iron response of an oceanic diatom adapted to chronic iron limitation.</title>
        <authorList>
            <person name="Lommer M."/>
            <person name="Specht M."/>
            <person name="Roy A.S."/>
            <person name="Kraemer L."/>
            <person name="Andreson R."/>
            <person name="Gutowska M.A."/>
            <person name="Wolf J."/>
            <person name="Bergner S.V."/>
            <person name="Schilhabel M.B."/>
            <person name="Klostermeier U.C."/>
            <person name="Beiko R.G."/>
            <person name="Rosenstiel P."/>
            <person name="Hippler M."/>
            <person name="Laroche J."/>
        </authorList>
    </citation>
    <scope>NUCLEOTIDE SEQUENCE [LARGE SCALE GENOMIC DNA]</scope>
    <source>
        <strain evidence="2 3">CCMP1005</strain>
    </source>
</reference>
<evidence type="ECO:0000256" key="1">
    <source>
        <dbReference type="SAM" id="MobiDB-lite"/>
    </source>
</evidence>